<comment type="caution">
    <text evidence="2">The sequence shown here is derived from an EMBL/GenBank/DDBJ whole genome shotgun (WGS) entry which is preliminary data.</text>
</comment>
<dbReference type="Proteomes" id="UP000319700">
    <property type="component" value="Unassembled WGS sequence"/>
</dbReference>
<dbReference type="AlphaFoldDB" id="A0A502ETV8"/>
<dbReference type="EMBL" id="RCZH01000007">
    <property type="protein sequence ID" value="TPG39980.1"/>
    <property type="molecule type" value="Genomic_DNA"/>
</dbReference>
<sequence length="145" mass="17394">MEKQVSFFGFKFTNLKFIIFFFCWMFFLGFVWPLIIGSYLFMSIFVCGFSVIFAGLFNRLMGLLILALLFIHESLIRIYQNFMLVLTAIFATLIYSIWIPMNFWIYMAHLVINIFSIFLMYMMFYKKDSQNVLDEVIIFDDEDNN</sequence>
<evidence type="ECO:0000313" key="2">
    <source>
        <dbReference type="EMBL" id="TPG39980.1"/>
    </source>
</evidence>
<proteinExistence type="predicted"/>
<reference evidence="2 3" key="1">
    <citation type="journal article" date="2019" name="Environ. Microbiol.">
        <title>Species interactions and distinct microbial communities in high Arctic permafrost affected cryosols are associated with the CH4 and CO2 gas fluxes.</title>
        <authorList>
            <person name="Altshuler I."/>
            <person name="Hamel J."/>
            <person name="Turney S."/>
            <person name="Magnuson E."/>
            <person name="Levesque R."/>
            <person name="Greer C."/>
            <person name="Whyte L.G."/>
        </authorList>
    </citation>
    <scope>NUCLEOTIDE SEQUENCE [LARGE SCALE GENOMIC DNA]</scope>
    <source>
        <strain evidence="2 3">42</strain>
    </source>
</reference>
<feature type="transmembrane region" description="Helical" evidence="1">
    <location>
        <begin position="104"/>
        <end position="124"/>
    </location>
</feature>
<feature type="transmembrane region" description="Helical" evidence="1">
    <location>
        <begin position="12"/>
        <end position="35"/>
    </location>
</feature>
<protein>
    <submittedName>
        <fullName evidence="2">Uncharacterized protein</fullName>
    </submittedName>
</protein>
<gene>
    <name evidence="2" type="ORF">EAH81_11815</name>
</gene>
<keyword evidence="1" id="KW-0472">Membrane</keyword>
<evidence type="ECO:0000313" key="3">
    <source>
        <dbReference type="Proteomes" id="UP000319700"/>
    </source>
</evidence>
<accession>A0A502ETV8</accession>
<keyword evidence="3" id="KW-1185">Reference proteome</keyword>
<keyword evidence="1" id="KW-0812">Transmembrane</keyword>
<organism evidence="2 3">
    <name type="scientific">Flavobacterium pectinovorum</name>
    <dbReference type="NCBI Taxonomy" id="29533"/>
    <lineage>
        <taxon>Bacteria</taxon>
        <taxon>Pseudomonadati</taxon>
        <taxon>Bacteroidota</taxon>
        <taxon>Flavobacteriia</taxon>
        <taxon>Flavobacteriales</taxon>
        <taxon>Flavobacteriaceae</taxon>
        <taxon>Flavobacterium</taxon>
    </lineage>
</organism>
<feature type="transmembrane region" description="Helical" evidence="1">
    <location>
        <begin position="41"/>
        <end position="71"/>
    </location>
</feature>
<dbReference type="RefSeq" id="WP_140507159.1">
    <property type="nucleotide sequence ID" value="NZ_RCZH01000007.1"/>
</dbReference>
<evidence type="ECO:0000256" key="1">
    <source>
        <dbReference type="SAM" id="Phobius"/>
    </source>
</evidence>
<keyword evidence="1" id="KW-1133">Transmembrane helix</keyword>
<name>A0A502ETV8_9FLAO</name>
<feature type="transmembrane region" description="Helical" evidence="1">
    <location>
        <begin position="78"/>
        <end position="98"/>
    </location>
</feature>
<dbReference type="OrthoDB" id="1362528at2"/>